<keyword evidence="3" id="KW-1185">Reference proteome</keyword>
<proteinExistence type="predicted"/>
<feature type="chain" id="PRO_5023889798" evidence="1">
    <location>
        <begin position="25"/>
        <end position="147"/>
    </location>
</feature>
<dbReference type="RefSeq" id="WP_150413957.1">
    <property type="nucleotide sequence ID" value="NZ_VYQF01000001.1"/>
</dbReference>
<dbReference type="Proteomes" id="UP000326903">
    <property type="component" value="Unassembled WGS sequence"/>
</dbReference>
<sequence length="147" mass="16443">MKKYHIFSVCFLVFILAACKNSSGQNPENWTSDQLTEPSALAAILKENKDVPVMFSVGPGAIIPNSIDIGMVKDEKNLAKFQQQISKLPKSTNILIYCGCCPFEHCPDVRPAIALLQKMKFTNYHLLNLPNNIKTDWIAKGYPTLDK</sequence>
<organism evidence="2 3">
    <name type="scientific">Ginsengibacter hankyongi</name>
    <dbReference type="NCBI Taxonomy" id="2607284"/>
    <lineage>
        <taxon>Bacteria</taxon>
        <taxon>Pseudomonadati</taxon>
        <taxon>Bacteroidota</taxon>
        <taxon>Chitinophagia</taxon>
        <taxon>Chitinophagales</taxon>
        <taxon>Chitinophagaceae</taxon>
        <taxon>Ginsengibacter</taxon>
    </lineage>
</organism>
<dbReference type="PROSITE" id="PS51257">
    <property type="entry name" value="PROKAR_LIPOPROTEIN"/>
    <property type="match status" value="1"/>
</dbReference>
<keyword evidence="1" id="KW-0732">Signal</keyword>
<dbReference type="AlphaFoldDB" id="A0A5J5IMP9"/>
<evidence type="ECO:0000256" key="1">
    <source>
        <dbReference type="SAM" id="SignalP"/>
    </source>
</evidence>
<reference evidence="2 3" key="1">
    <citation type="submission" date="2019-09" db="EMBL/GenBank/DDBJ databases">
        <title>Draft genome sequence of Ginsengibacter sp. BR5-29.</title>
        <authorList>
            <person name="Im W.-T."/>
        </authorList>
    </citation>
    <scope>NUCLEOTIDE SEQUENCE [LARGE SCALE GENOMIC DNA]</scope>
    <source>
        <strain evidence="2 3">BR5-29</strain>
    </source>
</reference>
<protein>
    <submittedName>
        <fullName evidence="2">Rhodanese-like domain-containing protein</fullName>
    </submittedName>
</protein>
<accession>A0A5J5IMP9</accession>
<name>A0A5J5IMP9_9BACT</name>
<dbReference type="EMBL" id="VYQF01000001">
    <property type="protein sequence ID" value="KAA9041828.1"/>
    <property type="molecule type" value="Genomic_DNA"/>
</dbReference>
<evidence type="ECO:0000313" key="2">
    <source>
        <dbReference type="EMBL" id="KAA9041828.1"/>
    </source>
</evidence>
<gene>
    <name evidence="2" type="ORF">FW778_07375</name>
</gene>
<evidence type="ECO:0000313" key="3">
    <source>
        <dbReference type="Proteomes" id="UP000326903"/>
    </source>
</evidence>
<comment type="caution">
    <text evidence="2">The sequence shown here is derived from an EMBL/GenBank/DDBJ whole genome shotgun (WGS) entry which is preliminary data.</text>
</comment>
<feature type="signal peptide" evidence="1">
    <location>
        <begin position="1"/>
        <end position="24"/>
    </location>
</feature>